<evidence type="ECO:0000256" key="7">
    <source>
        <dbReference type="ARBA" id="ARBA00023136"/>
    </source>
</evidence>
<evidence type="ECO:0000313" key="9">
    <source>
        <dbReference type="EMBL" id="PTX65024.1"/>
    </source>
</evidence>
<reference evidence="9 10" key="1">
    <citation type="submission" date="2018-04" db="EMBL/GenBank/DDBJ databases">
        <title>Genomic Encyclopedia of Archaeal and Bacterial Type Strains, Phase II (KMG-II): from individual species to whole genera.</title>
        <authorList>
            <person name="Goeker M."/>
        </authorList>
    </citation>
    <scope>NUCLEOTIDE SEQUENCE [LARGE SCALE GENOMIC DNA]</scope>
    <source>
        <strain evidence="9 10">DSM 45787</strain>
    </source>
</reference>
<dbReference type="AlphaFoldDB" id="A0A2T6C9M7"/>
<dbReference type="GO" id="GO:0005886">
    <property type="term" value="C:plasma membrane"/>
    <property type="evidence" value="ECO:0007669"/>
    <property type="project" value="UniProtKB-SubCell"/>
</dbReference>
<organism evidence="9 10">
    <name type="scientific">Melghirimyces profundicolus</name>
    <dbReference type="NCBI Taxonomy" id="1242148"/>
    <lineage>
        <taxon>Bacteria</taxon>
        <taxon>Bacillati</taxon>
        <taxon>Bacillota</taxon>
        <taxon>Bacilli</taxon>
        <taxon>Bacillales</taxon>
        <taxon>Thermoactinomycetaceae</taxon>
        <taxon>Melghirimyces</taxon>
    </lineage>
</organism>
<dbReference type="OrthoDB" id="2990208at2"/>
<dbReference type="EMBL" id="QBKR01000001">
    <property type="protein sequence ID" value="PTX65024.1"/>
    <property type="molecule type" value="Genomic_DNA"/>
</dbReference>
<keyword evidence="4" id="KW-0997">Cell inner membrane</keyword>
<evidence type="ECO:0000256" key="1">
    <source>
        <dbReference type="ARBA" id="ARBA00004377"/>
    </source>
</evidence>
<comment type="subcellular location">
    <subcellularLocation>
        <location evidence="1">Cell inner membrane</location>
        <topology evidence="1">Single-pass membrane protein</topology>
    </subcellularLocation>
</comment>
<evidence type="ECO:0000259" key="8">
    <source>
        <dbReference type="Pfam" id="PF12019"/>
    </source>
</evidence>
<gene>
    <name evidence="9" type="ORF">C8P63_101248</name>
</gene>
<evidence type="ECO:0000256" key="2">
    <source>
        <dbReference type="ARBA" id="ARBA00022475"/>
    </source>
</evidence>
<keyword evidence="7" id="KW-0472">Membrane</keyword>
<keyword evidence="2" id="KW-1003">Cell membrane</keyword>
<keyword evidence="10" id="KW-1185">Reference proteome</keyword>
<dbReference type="SUPFAM" id="SSF54523">
    <property type="entry name" value="Pili subunits"/>
    <property type="match status" value="1"/>
</dbReference>
<comment type="caution">
    <text evidence="9">The sequence shown here is derived from an EMBL/GenBank/DDBJ whole genome shotgun (WGS) entry which is preliminary data.</text>
</comment>
<keyword evidence="6" id="KW-1133">Transmembrane helix</keyword>
<evidence type="ECO:0000256" key="4">
    <source>
        <dbReference type="ARBA" id="ARBA00022519"/>
    </source>
</evidence>
<proteinExistence type="predicted"/>
<keyword evidence="3" id="KW-0488">Methylation</keyword>
<dbReference type="Pfam" id="PF12019">
    <property type="entry name" value="GspH"/>
    <property type="match status" value="1"/>
</dbReference>
<evidence type="ECO:0000256" key="6">
    <source>
        <dbReference type="ARBA" id="ARBA00022989"/>
    </source>
</evidence>
<evidence type="ECO:0000256" key="5">
    <source>
        <dbReference type="ARBA" id="ARBA00022692"/>
    </source>
</evidence>
<dbReference type="Proteomes" id="UP000244240">
    <property type="component" value="Unassembled WGS sequence"/>
</dbReference>
<accession>A0A2T6C9M7</accession>
<dbReference type="RefSeq" id="WP_108021503.1">
    <property type="nucleotide sequence ID" value="NZ_QBKR01000001.1"/>
</dbReference>
<dbReference type="GO" id="GO:0015628">
    <property type="term" value="P:protein secretion by the type II secretion system"/>
    <property type="evidence" value="ECO:0007669"/>
    <property type="project" value="InterPro"/>
</dbReference>
<protein>
    <submittedName>
        <fullName evidence="9">Type II secretory pathway pseudopilin PulG</fullName>
    </submittedName>
</protein>
<dbReference type="InterPro" id="IPR045584">
    <property type="entry name" value="Pilin-like"/>
</dbReference>
<sequence length="136" mass="15126">MVELTVTLALVGLLTALVLPAFVQMGDRLERERFLELLAEDVRLAQREARARETETFLQVEGEGTSYSVYRGNSRLRREKVPGKMRLESNYPSGRLVFRKSGQIRGGTVRLMDGGKPAGKVVVQVASGRPRVEVVP</sequence>
<evidence type="ECO:0000256" key="3">
    <source>
        <dbReference type="ARBA" id="ARBA00022481"/>
    </source>
</evidence>
<feature type="domain" description="General secretion pathway GspH" evidence="8">
    <location>
        <begin position="37"/>
        <end position="123"/>
    </location>
</feature>
<dbReference type="InterPro" id="IPR022346">
    <property type="entry name" value="T2SS_GspH"/>
</dbReference>
<name>A0A2T6C9M7_9BACL</name>
<dbReference type="GO" id="GO:0015627">
    <property type="term" value="C:type II protein secretion system complex"/>
    <property type="evidence" value="ECO:0007669"/>
    <property type="project" value="InterPro"/>
</dbReference>
<keyword evidence="5" id="KW-0812">Transmembrane</keyword>
<evidence type="ECO:0000313" key="10">
    <source>
        <dbReference type="Proteomes" id="UP000244240"/>
    </source>
</evidence>